<dbReference type="PROSITE" id="PS50168">
    <property type="entry name" value="DED"/>
    <property type="match status" value="1"/>
</dbReference>
<name>A0A9Q0IFX7_9TELE</name>
<sequence>VKDGIDLFEQLDEKALLSNRQFLSQRLKSIKRVDLLEGDEPQTDSSPFLSDYSVGRGQIELCTATDQDGAVGAAYSDLMKALSLSPASKPSSTKKEAEKLAASWALQHLEGLVSVKRILPLP</sequence>
<reference evidence="2" key="1">
    <citation type="submission" date="2022-07" db="EMBL/GenBank/DDBJ databases">
        <title>Chromosome-level genome of Muraenolepis orangiensis.</title>
        <authorList>
            <person name="Kim J."/>
        </authorList>
    </citation>
    <scope>NUCLEOTIDE SEQUENCE</scope>
    <source>
        <strain evidence="2">KU_S4_2022</strain>
        <tissue evidence="2">Muscle</tissue>
    </source>
</reference>
<dbReference type="GO" id="GO:0042981">
    <property type="term" value="P:regulation of apoptotic process"/>
    <property type="evidence" value="ECO:0007669"/>
    <property type="project" value="InterPro"/>
</dbReference>
<dbReference type="AlphaFoldDB" id="A0A9Q0IFX7"/>
<feature type="non-terminal residue" evidence="2">
    <location>
        <position position="122"/>
    </location>
</feature>
<dbReference type="InterPro" id="IPR001875">
    <property type="entry name" value="DED_dom"/>
</dbReference>
<evidence type="ECO:0000313" key="2">
    <source>
        <dbReference type="EMBL" id="KAJ3595541.1"/>
    </source>
</evidence>
<feature type="non-terminal residue" evidence="2">
    <location>
        <position position="1"/>
    </location>
</feature>
<protein>
    <recommendedName>
        <fullName evidence="1">DED domain-containing protein</fullName>
    </recommendedName>
</protein>
<gene>
    <name evidence="2" type="ORF">NHX12_004844</name>
</gene>
<accession>A0A9Q0IFX7</accession>
<keyword evidence="3" id="KW-1185">Reference proteome</keyword>
<dbReference type="Proteomes" id="UP001148018">
    <property type="component" value="Unassembled WGS sequence"/>
</dbReference>
<dbReference type="EMBL" id="JANIIK010000111">
    <property type="protein sequence ID" value="KAJ3595541.1"/>
    <property type="molecule type" value="Genomic_DNA"/>
</dbReference>
<organism evidence="2 3">
    <name type="scientific">Muraenolepis orangiensis</name>
    <name type="common">Patagonian moray cod</name>
    <dbReference type="NCBI Taxonomy" id="630683"/>
    <lineage>
        <taxon>Eukaryota</taxon>
        <taxon>Metazoa</taxon>
        <taxon>Chordata</taxon>
        <taxon>Craniata</taxon>
        <taxon>Vertebrata</taxon>
        <taxon>Euteleostomi</taxon>
        <taxon>Actinopterygii</taxon>
        <taxon>Neopterygii</taxon>
        <taxon>Teleostei</taxon>
        <taxon>Neoteleostei</taxon>
        <taxon>Acanthomorphata</taxon>
        <taxon>Zeiogadaria</taxon>
        <taxon>Gadariae</taxon>
        <taxon>Gadiformes</taxon>
        <taxon>Muraenolepidoidei</taxon>
        <taxon>Muraenolepididae</taxon>
        <taxon>Muraenolepis</taxon>
    </lineage>
</organism>
<evidence type="ECO:0000259" key="1">
    <source>
        <dbReference type="PROSITE" id="PS50168"/>
    </source>
</evidence>
<proteinExistence type="predicted"/>
<evidence type="ECO:0000313" key="3">
    <source>
        <dbReference type="Proteomes" id="UP001148018"/>
    </source>
</evidence>
<feature type="domain" description="DED" evidence="1">
    <location>
        <begin position="1"/>
        <end position="37"/>
    </location>
</feature>
<comment type="caution">
    <text evidence="2">The sequence shown here is derived from an EMBL/GenBank/DDBJ whole genome shotgun (WGS) entry which is preliminary data.</text>
</comment>